<dbReference type="AlphaFoldDB" id="A0A2R4XFU8"/>
<feature type="domain" description="Metalloprotease TldD/E C-terminal" evidence="6">
    <location>
        <begin position="249"/>
        <end position="482"/>
    </location>
</feature>
<reference evidence="8 9" key="1">
    <citation type="submission" date="2018-04" db="EMBL/GenBank/DDBJ databases">
        <title>Bordetella sp. HZ20 isolated from seawater.</title>
        <authorList>
            <person name="Sun C."/>
        </authorList>
    </citation>
    <scope>NUCLEOTIDE SEQUENCE [LARGE SCALE GENOMIC DNA]</scope>
    <source>
        <strain evidence="8 9">HZ20</strain>
    </source>
</reference>
<keyword evidence="9" id="KW-1185">Reference proteome</keyword>
<dbReference type="InterPro" id="IPR025502">
    <property type="entry name" value="TldD"/>
</dbReference>
<dbReference type="Pfam" id="PF19290">
    <property type="entry name" value="PmbA_TldD_2nd"/>
    <property type="match status" value="1"/>
</dbReference>
<comment type="similarity">
    <text evidence="1">Belongs to the peptidase U62 family.</text>
</comment>
<dbReference type="PIRSF" id="PIRSF004919">
    <property type="entry name" value="TldD"/>
    <property type="match status" value="1"/>
</dbReference>
<evidence type="ECO:0000313" key="9">
    <source>
        <dbReference type="Proteomes" id="UP000244571"/>
    </source>
</evidence>
<dbReference type="Pfam" id="PF19289">
    <property type="entry name" value="PmbA_TldD_3rd"/>
    <property type="match status" value="1"/>
</dbReference>
<evidence type="ECO:0000313" key="8">
    <source>
        <dbReference type="EMBL" id="AWB32665.1"/>
    </source>
</evidence>
<keyword evidence="3" id="KW-0378">Hydrolase</keyword>
<keyword evidence="2 8" id="KW-0645">Protease</keyword>
<dbReference type="EMBL" id="CP028901">
    <property type="protein sequence ID" value="AWB32665.1"/>
    <property type="molecule type" value="Genomic_DNA"/>
</dbReference>
<evidence type="ECO:0000259" key="6">
    <source>
        <dbReference type="Pfam" id="PF19289"/>
    </source>
</evidence>
<dbReference type="InterPro" id="IPR036059">
    <property type="entry name" value="TldD/PmbA_sf"/>
</dbReference>
<dbReference type="Proteomes" id="UP000244571">
    <property type="component" value="Chromosome"/>
</dbReference>
<evidence type="ECO:0000259" key="5">
    <source>
        <dbReference type="Pfam" id="PF01523"/>
    </source>
</evidence>
<dbReference type="OrthoDB" id="9803213at2"/>
<dbReference type="InterPro" id="IPR045569">
    <property type="entry name" value="Metalloprtase-TldD/E_C"/>
</dbReference>
<dbReference type="InterPro" id="IPR051463">
    <property type="entry name" value="Peptidase_U62_metallo"/>
</dbReference>
<dbReference type="GO" id="GO:0005829">
    <property type="term" value="C:cytosol"/>
    <property type="evidence" value="ECO:0007669"/>
    <property type="project" value="TreeGrafter"/>
</dbReference>
<evidence type="ECO:0000256" key="1">
    <source>
        <dbReference type="ARBA" id="ARBA00005836"/>
    </source>
</evidence>
<accession>A0A2R4XFU8</accession>
<evidence type="ECO:0000256" key="3">
    <source>
        <dbReference type="ARBA" id="ARBA00022801"/>
    </source>
</evidence>
<dbReference type="PANTHER" id="PTHR30624:SF4">
    <property type="entry name" value="METALLOPROTEASE TLDD"/>
    <property type="match status" value="1"/>
</dbReference>
<organism evidence="8 9">
    <name type="scientific">Orrella marina</name>
    <dbReference type="NCBI Taxonomy" id="2163011"/>
    <lineage>
        <taxon>Bacteria</taxon>
        <taxon>Pseudomonadati</taxon>
        <taxon>Pseudomonadota</taxon>
        <taxon>Betaproteobacteria</taxon>
        <taxon>Burkholderiales</taxon>
        <taxon>Alcaligenaceae</taxon>
        <taxon>Orrella</taxon>
    </lineage>
</organism>
<evidence type="ECO:0000259" key="7">
    <source>
        <dbReference type="Pfam" id="PF19290"/>
    </source>
</evidence>
<dbReference type="GO" id="GO:0006508">
    <property type="term" value="P:proteolysis"/>
    <property type="evidence" value="ECO:0007669"/>
    <property type="project" value="UniProtKB-KW"/>
</dbReference>
<keyword evidence="4 8" id="KW-0482">Metalloprotease</keyword>
<dbReference type="KEGG" id="boz:DBV39_01875"/>
<dbReference type="NCBIfam" id="NF008006">
    <property type="entry name" value="PRK10735.1"/>
    <property type="match status" value="1"/>
</dbReference>
<dbReference type="InterPro" id="IPR002510">
    <property type="entry name" value="Metalloprtase-TldD/E_N"/>
</dbReference>
<gene>
    <name evidence="8" type="ORF">DBV39_01875</name>
</gene>
<dbReference type="PANTHER" id="PTHR30624">
    <property type="entry name" value="UNCHARACTERIZED PROTEIN TLDD AND PMBA"/>
    <property type="match status" value="1"/>
</dbReference>
<proteinExistence type="inferred from homology"/>
<evidence type="ECO:0000256" key="2">
    <source>
        <dbReference type="ARBA" id="ARBA00022670"/>
    </source>
</evidence>
<protein>
    <submittedName>
        <fullName evidence="8">Metalloprotease TldD</fullName>
    </submittedName>
</protein>
<name>A0A2R4XFU8_9BURK</name>
<dbReference type="GO" id="GO:0008237">
    <property type="term" value="F:metallopeptidase activity"/>
    <property type="evidence" value="ECO:0007669"/>
    <property type="project" value="UniProtKB-KW"/>
</dbReference>
<feature type="domain" description="Metalloprotease TldD/E central" evidence="7">
    <location>
        <begin position="136"/>
        <end position="241"/>
    </location>
</feature>
<feature type="domain" description="Metalloprotease TldD/E N-terminal" evidence="5">
    <location>
        <begin position="42"/>
        <end position="106"/>
    </location>
</feature>
<dbReference type="InterPro" id="IPR035068">
    <property type="entry name" value="TldD/PmbA_N"/>
</dbReference>
<evidence type="ECO:0000256" key="4">
    <source>
        <dbReference type="ARBA" id="ARBA00023049"/>
    </source>
</evidence>
<dbReference type="InterPro" id="IPR045570">
    <property type="entry name" value="Metalloprtase-TldD/E_cen_dom"/>
</dbReference>
<dbReference type="Gene3D" id="3.30.2290.10">
    <property type="entry name" value="PmbA/TldD superfamily"/>
    <property type="match status" value="1"/>
</dbReference>
<dbReference type="Pfam" id="PF01523">
    <property type="entry name" value="PmbA_TldD_1st"/>
    <property type="match status" value="1"/>
</dbReference>
<dbReference type="SUPFAM" id="SSF111283">
    <property type="entry name" value="Putative modulator of DNA gyrase, PmbA/TldD"/>
    <property type="match status" value="1"/>
</dbReference>
<sequence>MSLVMTDPMQCADSLLMQPWGLTQSNLDHAMGEIFRHQVDYADLYFQYTRSEGWSLEEGIVKTGSFSISQGVGVRAISGEKTAFAFSDALSADALMQSAHAVREIARSGQSRRATIGSDILVPSSRLYEGIDPLMSLPAEQKVKLLERVERMARARDPHVVQVMASLGMEYDVMMVVASNGRQAADIRPLVRMSLTVIAEKGGRREMGHGGGGGRHDLAYFTDDVLAQYVERAVHEALVNLDARPAPAGEMTVVLGSGWPGILLHEAVGHGLEGDFNRKGSSTFAGRVGDRVASKGVTVVDDGTLEGRRGSLNVDDEGNPSQHNVLIEDGILKGYLQDNMNARLMGVGVTGNGRRESYAHLPMPRMTNTYMLAGSHDPQEIIGSVKRGLYAVNFGGGQVDITSGKFVFSASEAYMIENGKVTYPVKGATLIGSGPEAMQRVSMIGHDMQLDSGVGTCGKEGQSVPVGVGMPTIRMDGLTVGGTA</sequence>